<reference evidence="3 4" key="1">
    <citation type="submission" date="2014-02" db="EMBL/GenBank/DDBJ databases">
        <title>Transposable element dynamics among asymbiotic and ectomycorrhizal Amanita fungi.</title>
        <authorList>
            <consortium name="DOE Joint Genome Institute"/>
            <person name="Hess J."/>
            <person name="Skrede I."/>
            <person name="Wolfe B."/>
            <person name="LaButti K."/>
            <person name="Ohm R.A."/>
            <person name="Grigoriev I.V."/>
            <person name="Pringle A."/>
        </authorList>
    </citation>
    <scope>NUCLEOTIDE SEQUENCE [LARGE SCALE GENOMIC DNA]</scope>
    <source>
        <strain evidence="3 4">SKay4041</strain>
    </source>
</reference>
<keyword evidence="2" id="KW-0812">Transmembrane</keyword>
<dbReference type="EMBL" id="KZ302028">
    <property type="protein sequence ID" value="PFH49465.1"/>
    <property type="molecule type" value="Genomic_DNA"/>
</dbReference>
<feature type="compositionally biased region" description="Basic and acidic residues" evidence="1">
    <location>
        <begin position="211"/>
        <end position="220"/>
    </location>
</feature>
<keyword evidence="4" id="KW-1185">Reference proteome</keyword>
<proteinExistence type="predicted"/>
<sequence length="233" mass="25141">MLLKNAKTGGPLFFARLAVLLLAWSWAIVGVGVGLNALVKSNQLKTKVKHLVPAPTIVDINDHDVFQTGVVATVVSALIGLLTALFILIQLVISLSSTALKLQGSLLGFCTAWLFATLVPFTHYYATRSAHVTASIGGTQLPQQAIQSVQHSLGISNQYKDLWFLRLVAILPWFTFLFTLLATLVLFMAAQRDNKDVDLGTDTSPQRSPRPTHETTETSEKAVISSGADESAA</sequence>
<accession>A0A2A9NEN4</accession>
<protein>
    <recommendedName>
        <fullName evidence="5">MARVEL domain-containing protein</fullName>
    </recommendedName>
</protein>
<keyword evidence="2" id="KW-0472">Membrane</keyword>
<dbReference type="AlphaFoldDB" id="A0A2A9NEN4"/>
<evidence type="ECO:0008006" key="5">
    <source>
        <dbReference type="Google" id="ProtNLM"/>
    </source>
</evidence>
<keyword evidence="2" id="KW-1133">Transmembrane helix</keyword>
<evidence type="ECO:0000256" key="2">
    <source>
        <dbReference type="SAM" id="Phobius"/>
    </source>
</evidence>
<dbReference type="OrthoDB" id="2560085at2759"/>
<feature type="transmembrane region" description="Helical" evidence="2">
    <location>
        <begin position="105"/>
        <end position="126"/>
    </location>
</feature>
<dbReference type="STRING" id="703135.A0A2A9NEN4"/>
<evidence type="ECO:0000256" key="1">
    <source>
        <dbReference type="SAM" id="MobiDB-lite"/>
    </source>
</evidence>
<evidence type="ECO:0000313" key="3">
    <source>
        <dbReference type="EMBL" id="PFH49465.1"/>
    </source>
</evidence>
<feature type="region of interest" description="Disordered" evidence="1">
    <location>
        <begin position="198"/>
        <end position="233"/>
    </location>
</feature>
<feature type="transmembrane region" description="Helical" evidence="2">
    <location>
        <begin position="70"/>
        <end position="93"/>
    </location>
</feature>
<organism evidence="3 4">
    <name type="scientific">Amanita thiersii Skay4041</name>
    <dbReference type="NCBI Taxonomy" id="703135"/>
    <lineage>
        <taxon>Eukaryota</taxon>
        <taxon>Fungi</taxon>
        <taxon>Dikarya</taxon>
        <taxon>Basidiomycota</taxon>
        <taxon>Agaricomycotina</taxon>
        <taxon>Agaricomycetes</taxon>
        <taxon>Agaricomycetidae</taxon>
        <taxon>Agaricales</taxon>
        <taxon>Pluteineae</taxon>
        <taxon>Amanitaceae</taxon>
        <taxon>Amanita</taxon>
    </lineage>
</organism>
<gene>
    <name evidence="3" type="ORF">AMATHDRAFT_147648</name>
</gene>
<feature type="transmembrane region" description="Helical" evidence="2">
    <location>
        <begin position="12"/>
        <end position="39"/>
    </location>
</feature>
<dbReference type="Proteomes" id="UP000242287">
    <property type="component" value="Unassembled WGS sequence"/>
</dbReference>
<feature type="transmembrane region" description="Helical" evidence="2">
    <location>
        <begin position="163"/>
        <end position="187"/>
    </location>
</feature>
<name>A0A2A9NEN4_9AGAR</name>
<evidence type="ECO:0000313" key="4">
    <source>
        <dbReference type="Proteomes" id="UP000242287"/>
    </source>
</evidence>